<sequence>MIQHMTHFHTKQYDLTNVTDFKDYKITLQIPSSFLQHMVGTKLGSGERCGDVLNMKDKINIKKKKRSVFLCCSVCVYLCSFPAPRTYRLMSAHTDPGSSSARAFLTKQSATLHRHLSIHAQDEGLNQQVKV</sequence>
<proteinExistence type="predicted"/>
<evidence type="ECO:0000313" key="1">
    <source>
        <dbReference type="EMBL" id="MEQ2250313.1"/>
    </source>
</evidence>
<keyword evidence="2" id="KW-1185">Reference proteome</keyword>
<accession>A0ABV0V1K8</accession>
<comment type="caution">
    <text evidence="1">The sequence shown here is derived from an EMBL/GenBank/DDBJ whole genome shotgun (WGS) entry which is preliminary data.</text>
</comment>
<gene>
    <name evidence="1" type="ORF">ILYODFUR_038680</name>
</gene>
<dbReference type="EMBL" id="JAHRIQ010091047">
    <property type="protein sequence ID" value="MEQ2250313.1"/>
    <property type="molecule type" value="Genomic_DNA"/>
</dbReference>
<dbReference type="Proteomes" id="UP001482620">
    <property type="component" value="Unassembled WGS sequence"/>
</dbReference>
<evidence type="ECO:0000313" key="2">
    <source>
        <dbReference type="Proteomes" id="UP001482620"/>
    </source>
</evidence>
<organism evidence="1 2">
    <name type="scientific">Ilyodon furcidens</name>
    <name type="common">goldbreast splitfin</name>
    <dbReference type="NCBI Taxonomy" id="33524"/>
    <lineage>
        <taxon>Eukaryota</taxon>
        <taxon>Metazoa</taxon>
        <taxon>Chordata</taxon>
        <taxon>Craniata</taxon>
        <taxon>Vertebrata</taxon>
        <taxon>Euteleostomi</taxon>
        <taxon>Actinopterygii</taxon>
        <taxon>Neopterygii</taxon>
        <taxon>Teleostei</taxon>
        <taxon>Neoteleostei</taxon>
        <taxon>Acanthomorphata</taxon>
        <taxon>Ovalentaria</taxon>
        <taxon>Atherinomorphae</taxon>
        <taxon>Cyprinodontiformes</taxon>
        <taxon>Goodeidae</taxon>
        <taxon>Ilyodon</taxon>
    </lineage>
</organism>
<reference evidence="1 2" key="1">
    <citation type="submission" date="2021-06" db="EMBL/GenBank/DDBJ databases">
        <authorList>
            <person name="Palmer J.M."/>
        </authorList>
    </citation>
    <scope>NUCLEOTIDE SEQUENCE [LARGE SCALE GENOMIC DNA]</scope>
    <source>
        <strain evidence="2">if_2019</strain>
        <tissue evidence="1">Muscle</tissue>
    </source>
</reference>
<name>A0ABV0V1K8_9TELE</name>
<protein>
    <submittedName>
        <fullName evidence="1">Uncharacterized protein</fullName>
    </submittedName>
</protein>